<comment type="caution">
    <text evidence="7">The sequence shown here is derived from an EMBL/GenBank/DDBJ whole genome shotgun (WGS) entry which is preliminary data.</text>
</comment>
<protein>
    <submittedName>
        <fullName evidence="7">RNA polymerase sigma-70 factor (ECF subfamily)</fullName>
    </submittedName>
</protein>
<gene>
    <name evidence="7" type="ORF">BC739_000335</name>
</gene>
<dbReference type="Pfam" id="PF08281">
    <property type="entry name" value="Sigma70_r4_2"/>
    <property type="match status" value="1"/>
</dbReference>
<dbReference type="EMBL" id="JACJID010000001">
    <property type="protein sequence ID" value="MBA8923138.1"/>
    <property type="molecule type" value="Genomic_DNA"/>
</dbReference>
<sequence>MNSARDEYRGQEQFRAAFTEFFNSNFEAVETYIRRLWPAADATAIAQDTFAVLLLRWDEITSSRRGYAFRVARHKTIEEYQRRREVATGLADVTGVDRIVQPHYPSDQEHVVAAIHALPPRLREAISLSVLDWPPTRIAKAMRLPVRTVHGYLSEARARIHEHLYGPRRRRHVRAEDEE</sequence>
<dbReference type="PANTHER" id="PTHR43133:SF8">
    <property type="entry name" value="RNA POLYMERASE SIGMA FACTOR HI_1459-RELATED"/>
    <property type="match status" value="1"/>
</dbReference>
<name>A0ABR6B8G7_9PSEU</name>
<dbReference type="InterPro" id="IPR036388">
    <property type="entry name" value="WH-like_DNA-bd_sf"/>
</dbReference>
<keyword evidence="8" id="KW-1185">Reference proteome</keyword>
<keyword evidence="2" id="KW-0805">Transcription regulation</keyword>
<reference evidence="7 8" key="1">
    <citation type="submission" date="2020-08" db="EMBL/GenBank/DDBJ databases">
        <title>Genomic Encyclopedia of Archaeal and Bacterial Type Strains, Phase II (KMG-II): from individual species to whole genera.</title>
        <authorList>
            <person name="Goeker M."/>
        </authorList>
    </citation>
    <scope>NUCLEOTIDE SEQUENCE [LARGE SCALE GENOMIC DNA]</scope>
    <source>
        <strain evidence="7 8">DSM 43850</strain>
    </source>
</reference>
<dbReference type="InterPro" id="IPR039425">
    <property type="entry name" value="RNA_pol_sigma-70-like"/>
</dbReference>
<evidence type="ECO:0000259" key="6">
    <source>
        <dbReference type="Pfam" id="PF08281"/>
    </source>
</evidence>
<keyword evidence="4" id="KW-0238">DNA-binding</keyword>
<evidence type="ECO:0000256" key="5">
    <source>
        <dbReference type="ARBA" id="ARBA00023163"/>
    </source>
</evidence>
<organism evidence="7 8">
    <name type="scientific">Kutzneria viridogrisea</name>
    <dbReference type="NCBI Taxonomy" id="47990"/>
    <lineage>
        <taxon>Bacteria</taxon>
        <taxon>Bacillati</taxon>
        <taxon>Actinomycetota</taxon>
        <taxon>Actinomycetes</taxon>
        <taxon>Pseudonocardiales</taxon>
        <taxon>Pseudonocardiaceae</taxon>
        <taxon>Kutzneria</taxon>
    </lineage>
</organism>
<comment type="similarity">
    <text evidence="1">Belongs to the sigma-70 factor family. ECF subfamily.</text>
</comment>
<keyword evidence="5" id="KW-0804">Transcription</keyword>
<dbReference type="Gene3D" id="1.10.10.10">
    <property type="entry name" value="Winged helix-like DNA-binding domain superfamily/Winged helix DNA-binding domain"/>
    <property type="match status" value="1"/>
</dbReference>
<feature type="domain" description="RNA polymerase sigma factor 70 region 4 type 2" evidence="6">
    <location>
        <begin position="112"/>
        <end position="160"/>
    </location>
</feature>
<evidence type="ECO:0000256" key="3">
    <source>
        <dbReference type="ARBA" id="ARBA00023082"/>
    </source>
</evidence>
<evidence type="ECO:0000256" key="1">
    <source>
        <dbReference type="ARBA" id="ARBA00010641"/>
    </source>
</evidence>
<evidence type="ECO:0000313" key="7">
    <source>
        <dbReference type="EMBL" id="MBA8923138.1"/>
    </source>
</evidence>
<evidence type="ECO:0000313" key="8">
    <source>
        <dbReference type="Proteomes" id="UP000517916"/>
    </source>
</evidence>
<dbReference type="PANTHER" id="PTHR43133">
    <property type="entry name" value="RNA POLYMERASE ECF-TYPE SIGMA FACTO"/>
    <property type="match status" value="1"/>
</dbReference>
<evidence type="ECO:0000256" key="4">
    <source>
        <dbReference type="ARBA" id="ARBA00023125"/>
    </source>
</evidence>
<accession>A0ABR6B8G7</accession>
<dbReference type="SUPFAM" id="SSF88659">
    <property type="entry name" value="Sigma3 and sigma4 domains of RNA polymerase sigma factors"/>
    <property type="match status" value="1"/>
</dbReference>
<keyword evidence="3" id="KW-0731">Sigma factor</keyword>
<dbReference type="InterPro" id="IPR013324">
    <property type="entry name" value="RNA_pol_sigma_r3/r4-like"/>
</dbReference>
<dbReference type="Proteomes" id="UP000517916">
    <property type="component" value="Unassembled WGS sequence"/>
</dbReference>
<dbReference type="InterPro" id="IPR013249">
    <property type="entry name" value="RNA_pol_sigma70_r4_t2"/>
</dbReference>
<dbReference type="InterPro" id="IPR013325">
    <property type="entry name" value="RNA_pol_sigma_r2"/>
</dbReference>
<dbReference type="SUPFAM" id="SSF88946">
    <property type="entry name" value="Sigma2 domain of RNA polymerase sigma factors"/>
    <property type="match status" value="1"/>
</dbReference>
<dbReference type="Gene3D" id="1.10.1740.10">
    <property type="match status" value="1"/>
</dbReference>
<dbReference type="RefSeq" id="WP_182836050.1">
    <property type="nucleotide sequence ID" value="NZ_BAAABQ010000046.1"/>
</dbReference>
<evidence type="ECO:0000256" key="2">
    <source>
        <dbReference type="ARBA" id="ARBA00023015"/>
    </source>
</evidence>
<proteinExistence type="inferred from homology"/>